<dbReference type="PANTHER" id="PTHR15141">
    <property type="entry name" value="TRANSCRIPTION ELONGATION FACTOR B POLYPEPTIDE 3"/>
    <property type="match status" value="1"/>
</dbReference>
<dbReference type="InterPro" id="IPR051870">
    <property type="entry name" value="Elongin-A_domain"/>
</dbReference>
<gene>
    <name evidence="2" type="ORF">CROQUDRAFT_35763</name>
</gene>
<proteinExistence type="predicted"/>
<comment type="caution">
    <text evidence="2">The sequence shown here is derived from an EMBL/GenBank/DDBJ whole genome shotgun (WGS) entry which is preliminary data.</text>
</comment>
<evidence type="ECO:0000313" key="2">
    <source>
        <dbReference type="EMBL" id="KAG0152115.1"/>
    </source>
</evidence>
<protein>
    <submittedName>
        <fullName evidence="2">Uncharacterized protein</fullName>
    </submittedName>
</protein>
<dbReference type="EMBL" id="MU167209">
    <property type="protein sequence ID" value="KAG0152115.1"/>
    <property type="molecule type" value="Genomic_DNA"/>
</dbReference>
<accession>A0A9P6NRM4</accession>
<name>A0A9P6NRM4_9BASI</name>
<keyword evidence="3" id="KW-1185">Reference proteome</keyword>
<dbReference type="GO" id="GO:0070449">
    <property type="term" value="C:elongin complex"/>
    <property type="evidence" value="ECO:0007669"/>
    <property type="project" value="InterPro"/>
</dbReference>
<dbReference type="Pfam" id="PF06881">
    <property type="entry name" value="Elongin_A"/>
    <property type="match status" value="1"/>
</dbReference>
<dbReference type="Proteomes" id="UP000886653">
    <property type="component" value="Unassembled WGS sequence"/>
</dbReference>
<sequence length="178" mass="19539">MSVSLKESCLRILTAHSSGLIDVGNCSYGLIRPILFACPPDQLAEIEDRSPHLMLESDEIWALHLKRDYPSETASSPVKHTLSTSTSSECDLQEVDLPPNRLKYFDTRASKEQALASASARLRERTLANRSDTTKRKAIFTGETDRGLGSKRKKLGGSRPWGTPGGTGMQSVFLLSSM</sequence>
<dbReference type="GO" id="GO:0006368">
    <property type="term" value="P:transcription elongation by RNA polymerase II"/>
    <property type="evidence" value="ECO:0007669"/>
    <property type="project" value="InterPro"/>
</dbReference>
<feature type="region of interest" description="Disordered" evidence="1">
    <location>
        <begin position="141"/>
        <end position="170"/>
    </location>
</feature>
<dbReference type="InterPro" id="IPR010684">
    <property type="entry name" value="RNA_pol_II_trans_fac_SIII_A"/>
</dbReference>
<reference evidence="2" key="1">
    <citation type="submission" date="2013-11" db="EMBL/GenBank/DDBJ databases">
        <title>Genome sequence of the fusiform rust pathogen reveals effectors for host alternation and coevolution with pine.</title>
        <authorList>
            <consortium name="DOE Joint Genome Institute"/>
            <person name="Smith K."/>
            <person name="Pendleton A."/>
            <person name="Kubisiak T."/>
            <person name="Anderson C."/>
            <person name="Salamov A."/>
            <person name="Aerts A."/>
            <person name="Riley R."/>
            <person name="Clum A."/>
            <person name="Lindquist E."/>
            <person name="Ence D."/>
            <person name="Campbell M."/>
            <person name="Kronenberg Z."/>
            <person name="Feau N."/>
            <person name="Dhillon B."/>
            <person name="Hamelin R."/>
            <person name="Burleigh J."/>
            <person name="Smith J."/>
            <person name="Yandell M."/>
            <person name="Nelson C."/>
            <person name="Grigoriev I."/>
            <person name="Davis J."/>
        </authorList>
    </citation>
    <scope>NUCLEOTIDE SEQUENCE</scope>
    <source>
        <strain evidence="2">G11</strain>
    </source>
</reference>
<organism evidence="2 3">
    <name type="scientific">Cronartium quercuum f. sp. fusiforme G11</name>
    <dbReference type="NCBI Taxonomy" id="708437"/>
    <lineage>
        <taxon>Eukaryota</taxon>
        <taxon>Fungi</taxon>
        <taxon>Dikarya</taxon>
        <taxon>Basidiomycota</taxon>
        <taxon>Pucciniomycotina</taxon>
        <taxon>Pucciniomycetes</taxon>
        <taxon>Pucciniales</taxon>
        <taxon>Coleosporiaceae</taxon>
        <taxon>Cronartium</taxon>
    </lineage>
</organism>
<dbReference type="PANTHER" id="PTHR15141:SF76">
    <property type="entry name" value="TRANSCRIPTION ELONGATION FACTOR B POLYPEPTIDE 3"/>
    <property type="match status" value="1"/>
</dbReference>
<evidence type="ECO:0000256" key="1">
    <source>
        <dbReference type="SAM" id="MobiDB-lite"/>
    </source>
</evidence>
<dbReference type="OrthoDB" id="21513at2759"/>
<dbReference type="Gene3D" id="6.10.250.3180">
    <property type="match status" value="1"/>
</dbReference>
<dbReference type="AlphaFoldDB" id="A0A9P6NRM4"/>
<evidence type="ECO:0000313" key="3">
    <source>
        <dbReference type="Proteomes" id="UP000886653"/>
    </source>
</evidence>